<dbReference type="Proteomes" id="UP000006753">
    <property type="component" value="Unassembled WGS sequence"/>
</dbReference>
<protein>
    <submittedName>
        <fullName evidence="3">Uncharacterized protein</fullName>
    </submittedName>
</protein>
<dbReference type="KEGG" id="mbe:MBM_01264"/>
<evidence type="ECO:0000256" key="1">
    <source>
        <dbReference type="SAM" id="MobiDB-lite"/>
    </source>
</evidence>
<evidence type="ECO:0000313" key="4">
    <source>
        <dbReference type="Proteomes" id="UP000006753"/>
    </source>
</evidence>
<keyword evidence="2" id="KW-1133">Transmembrane helix</keyword>
<dbReference type="PANTHER" id="PTHR28187:SF1">
    <property type="entry name" value="PROTEIN RCR1-RELATED"/>
    <property type="match status" value="1"/>
</dbReference>
<accession>K1X614</accession>
<proteinExistence type="predicted"/>
<dbReference type="InParanoid" id="K1X614"/>
<organism evidence="3 4">
    <name type="scientific">Marssonina brunnea f. sp. multigermtubi (strain MB_m1)</name>
    <name type="common">Marssonina leaf spot fungus</name>
    <dbReference type="NCBI Taxonomy" id="1072389"/>
    <lineage>
        <taxon>Eukaryota</taxon>
        <taxon>Fungi</taxon>
        <taxon>Dikarya</taxon>
        <taxon>Ascomycota</taxon>
        <taxon>Pezizomycotina</taxon>
        <taxon>Leotiomycetes</taxon>
        <taxon>Helotiales</taxon>
        <taxon>Drepanopezizaceae</taxon>
        <taxon>Drepanopeziza</taxon>
    </lineage>
</organism>
<dbReference type="OrthoDB" id="3556830at2759"/>
<evidence type="ECO:0000313" key="3">
    <source>
        <dbReference type="EMBL" id="EKD20582.1"/>
    </source>
</evidence>
<dbReference type="HOGENOM" id="CLU_131051_0_0_1"/>
<dbReference type="GeneID" id="18757199"/>
<keyword evidence="2" id="KW-0472">Membrane</keyword>
<keyword evidence="2" id="KW-0812">Transmembrane</keyword>
<dbReference type="GO" id="GO:0016192">
    <property type="term" value="P:vesicle-mediated transport"/>
    <property type="evidence" value="ECO:0007669"/>
    <property type="project" value="TreeGrafter"/>
</dbReference>
<feature type="region of interest" description="Disordered" evidence="1">
    <location>
        <begin position="85"/>
        <end position="174"/>
    </location>
</feature>
<dbReference type="PANTHER" id="PTHR28187">
    <property type="entry name" value="PROTEIN RCR1-RELATED"/>
    <property type="match status" value="1"/>
</dbReference>
<dbReference type="STRING" id="1072389.K1X614"/>
<gene>
    <name evidence="3" type="ORF">MBM_01264</name>
</gene>
<dbReference type="AlphaFoldDB" id="K1X614"/>
<evidence type="ECO:0000256" key="2">
    <source>
        <dbReference type="SAM" id="Phobius"/>
    </source>
</evidence>
<dbReference type="EMBL" id="JH921429">
    <property type="protein sequence ID" value="EKD20582.1"/>
    <property type="molecule type" value="Genomic_DNA"/>
</dbReference>
<sequence>MAPADFLAGLLARDLRCDNNGQNCFYLDDDDDDRDFEDRWDNWGRWVALILVVIFFLLMGYLFSITRRRRQRGLAPMYGTGWIPGTGPKPPQGQWADGRNGGPSHYVAPPPPYMGNQATGTTFNSNDGYYGGHANQAGGAGIELQQPQSSYQPQRGGDNVYTAPAGPSPGKGDN</sequence>
<keyword evidence="4" id="KW-1185">Reference proteome</keyword>
<dbReference type="Pfam" id="PF12273">
    <property type="entry name" value="RCR"/>
    <property type="match status" value="1"/>
</dbReference>
<name>K1X614_MARBU</name>
<dbReference type="InterPro" id="IPR020999">
    <property type="entry name" value="Chitin_synth_reg_RCR"/>
</dbReference>
<reference evidence="3 4" key="1">
    <citation type="journal article" date="2012" name="BMC Genomics">
        <title>Sequencing the genome of Marssonina brunnea reveals fungus-poplar co-evolution.</title>
        <authorList>
            <person name="Zhu S."/>
            <person name="Cao Y.-Z."/>
            <person name="Jiang C."/>
            <person name="Tan B.-Y."/>
            <person name="Wang Z."/>
            <person name="Feng S."/>
            <person name="Zhang L."/>
            <person name="Su X.-H."/>
            <person name="Brejova B."/>
            <person name="Vinar T."/>
            <person name="Xu M."/>
            <person name="Wang M.-X."/>
            <person name="Zhang S.-G."/>
            <person name="Huang M.-R."/>
            <person name="Wu R."/>
            <person name="Zhou Y."/>
        </authorList>
    </citation>
    <scope>NUCLEOTIDE SEQUENCE [LARGE SCALE GENOMIC DNA]</scope>
    <source>
        <strain evidence="3 4">MB_m1</strain>
    </source>
</reference>
<feature type="transmembrane region" description="Helical" evidence="2">
    <location>
        <begin position="43"/>
        <end position="63"/>
    </location>
</feature>
<feature type="compositionally biased region" description="Polar residues" evidence="1">
    <location>
        <begin position="116"/>
        <end position="127"/>
    </location>
</feature>